<gene>
    <name evidence="16" type="ORF">C7378_1978</name>
</gene>
<dbReference type="SUPFAM" id="SSF47384">
    <property type="entry name" value="Homodimeric domain of signal transducing histidine kinase"/>
    <property type="match status" value="1"/>
</dbReference>
<organism evidence="16 17">
    <name type="scientific">Acidipila rosea</name>
    <dbReference type="NCBI Taxonomy" id="768535"/>
    <lineage>
        <taxon>Bacteria</taxon>
        <taxon>Pseudomonadati</taxon>
        <taxon>Acidobacteriota</taxon>
        <taxon>Terriglobia</taxon>
        <taxon>Terriglobales</taxon>
        <taxon>Acidobacteriaceae</taxon>
        <taxon>Acidipila</taxon>
    </lineage>
</organism>
<dbReference type="AlphaFoldDB" id="A0A4R1L7Z2"/>
<dbReference type="InterPro" id="IPR035965">
    <property type="entry name" value="PAS-like_dom_sf"/>
</dbReference>
<dbReference type="InterPro" id="IPR000700">
    <property type="entry name" value="PAS-assoc_C"/>
</dbReference>
<feature type="domain" description="PAC" evidence="15">
    <location>
        <begin position="226"/>
        <end position="278"/>
    </location>
</feature>
<dbReference type="InterPro" id="IPR005467">
    <property type="entry name" value="His_kinase_dom"/>
</dbReference>
<evidence type="ECO:0000256" key="9">
    <source>
        <dbReference type="ARBA" id="ARBA00022840"/>
    </source>
</evidence>
<keyword evidence="6 13" id="KW-0812">Transmembrane</keyword>
<dbReference type="InterPro" id="IPR013655">
    <property type="entry name" value="PAS_fold_3"/>
</dbReference>
<keyword evidence="12 13" id="KW-0472">Membrane</keyword>
<evidence type="ECO:0000256" key="12">
    <source>
        <dbReference type="ARBA" id="ARBA00023136"/>
    </source>
</evidence>
<evidence type="ECO:0000256" key="1">
    <source>
        <dbReference type="ARBA" id="ARBA00000085"/>
    </source>
</evidence>
<comment type="subcellular location">
    <subcellularLocation>
        <location evidence="2">Membrane</location>
        <topology evidence="2">Multi-pass membrane protein</topology>
    </subcellularLocation>
</comment>
<dbReference type="InterPro" id="IPR025201">
    <property type="entry name" value="KdpD_TM"/>
</dbReference>
<dbReference type="OrthoDB" id="111890at2"/>
<dbReference type="PROSITE" id="PS50109">
    <property type="entry name" value="HIS_KIN"/>
    <property type="match status" value="1"/>
</dbReference>
<dbReference type="Gene3D" id="1.10.287.130">
    <property type="match status" value="1"/>
</dbReference>
<reference evidence="16 17" key="1">
    <citation type="submission" date="2019-03" db="EMBL/GenBank/DDBJ databases">
        <title>Genomic Encyclopedia of Type Strains, Phase IV (KMG-IV): sequencing the most valuable type-strain genomes for metagenomic binning, comparative biology and taxonomic classification.</title>
        <authorList>
            <person name="Goeker M."/>
        </authorList>
    </citation>
    <scope>NUCLEOTIDE SEQUENCE [LARGE SCALE GENOMIC DNA]</scope>
    <source>
        <strain evidence="16 17">DSM 103428</strain>
    </source>
</reference>
<dbReference type="InterPro" id="IPR003594">
    <property type="entry name" value="HATPase_dom"/>
</dbReference>
<keyword evidence="7" id="KW-0547">Nucleotide-binding</keyword>
<dbReference type="Pfam" id="PF08447">
    <property type="entry name" value="PAS_3"/>
    <property type="match status" value="1"/>
</dbReference>
<dbReference type="Gene3D" id="1.20.120.620">
    <property type="entry name" value="Backbone structure of the membrane domain of e. Coli histidine kinase receptor kdpd"/>
    <property type="match status" value="1"/>
</dbReference>
<dbReference type="CDD" id="cd00082">
    <property type="entry name" value="HisKA"/>
    <property type="match status" value="1"/>
</dbReference>
<dbReference type="SMART" id="SM00387">
    <property type="entry name" value="HATPase_c"/>
    <property type="match status" value="1"/>
</dbReference>
<evidence type="ECO:0000256" key="10">
    <source>
        <dbReference type="ARBA" id="ARBA00022989"/>
    </source>
</evidence>
<dbReference type="SUPFAM" id="SSF55874">
    <property type="entry name" value="ATPase domain of HSP90 chaperone/DNA topoisomerase II/histidine kinase"/>
    <property type="match status" value="1"/>
</dbReference>
<dbReference type="SMART" id="SM00086">
    <property type="entry name" value="PAC"/>
    <property type="match status" value="1"/>
</dbReference>
<keyword evidence="11" id="KW-0902">Two-component regulatory system</keyword>
<keyword evidence="10 13" id="KW-1133">Transmembrane helix</keyword>
<evidence type="ECO:0000256" key="13">
    <source>
        <dbReference type="SAM" id="Phobius"/>
    </source>
</evidence>
<dbReference type="InterPro" id="IPR000014">
    <property type="entry name" value="PAS"/>
</dbReference>
<evidence type="ECO:0000256" key="11">
    <source>
        <dbReference type="ARBA" id="ARBA00023012"/>
    </source>
</evidence>
<protein>
    <recommendedName>
        <fullName evidence="3">histidine kinase</fullName>
        <ecNumber evidence="3">2.7.13.3</ecNumber>
    </recommendedName>
</protein>
<comment type="catalytic activity">
    <reaction evidence="1">
        <text>ATP + protein L-histidine = ADP + protein N-phospho-L-histidine.</text>
        <dbReference type="EC" id="2.7.13.3"/>
    </reaction>
</comment>
<keyword evidence="8" id="KW-0418">Kinase</keyword>
<feature type="transmembrane region" description="Helical" evidence="13">
    <location>
        <begin position="14"/>
        <end position="38"/>
    </location>
</feature>
<evidence type="ECO:0000256" key="5">
    <source>
        <dbReference type="ARBA" id="ARBA00022679"/>
    </source>
</evidence>
<keyword evidence="4" id="KW-0597">Phosphoprotein</keyword>
<dbReference type="Gene3D" id="2.10.70.100">
    <property type="match status" value="1"/>
</dbReference>
<dbReference type="EMBL" id="SMGK01000002">
    <property type="protein sequence ID" value="TCK74356.1"/>
    <property type="molecule type" value="Genomic_DNA"/>
</dbReference>
<dbReference type="NCBIfam" id="TIGR00229">
    <property type="entry name" value="sensory_box"/>
    <property type="match status" value="1"/>
</dbReference>
<dbReference type="EC" id="2.7.13.3" evidence="3"/>
<dbReference type="InterPro" id="IPR004358">
    <property type="entry name" value="Sig_transdc_His_kin-like_C"/>
</dbReference>
<evidence type="ECO:0000259" key="15">
    <source>
        <dbReference type="PROSITE" id="PS50113"/>
    </source>
</evidence>
<evidence type="ECO:0000256" key="7">
    <source>
        <dbReference type="ARBA" id="ARBA00022741"/>
    </source>
</evidence>
<keyword evidence="9" id="KW-0067">ATP-binding</keyword>
<accession>A0A4R1L7Z2</accession>
<dbReference type="PRINTS" id="PR00344">
    <property type="entry name" value="BCTRLSENSOR"/>
</dbReference>
<name>A0A4R1L7Z2_9BACT</name>
<dbReference type="InterPro" id="IPR036890">
    <property type="entry name" value="HATPase_C_sf"/>
</dbReference>
<dbReference type="CDD" id="cd00130">
    <property type="entry name" value="PAS"/>
    <property type="match status" value="1"/>
</dbReference>
<dbReference type="InterPro" id="IPR038318">
    <property type="entry name" value="KdpD_sf"/>
</dbReference>
<dbReference type="InterPro" id="IPR001610">
    <property type="entry name" value="PAC"/>
</dbReference>
<dbReference type="Gene3D" id="3.30.565.10">
    <property type="entry name" value="Histidine kinase-like ATPase, C-terminal domain"/>
    <property type="match status" value="1"/>
</dbReference>
<keyword evidence="17" id="KW-1185">Reference proteome</keyword>
<feature type="transmembrane region" description="Helical" evidence="13">
    <location>
        <begin position="92"/>
        <end position="109"/>
    </location>
</feature>
<dbReference type="Gene3D" id="3.30.450.20">
    <property type="entry name" value="PAS domain"/>
    <property type="match status" value="1"/>
</dbReference>
<dbReference type="GO" id="GO:0005524">
    <property type="term" value="F:ATP binding"/>
    <property type="evidence" value="ECO:0007669"/>
    <property type="project" value="UniProtKB-KW"/>
</dbReference>
<dbReference type="InterPro" id="IPR036097">
    <property type="entry name" value="HisK_dim/P_sf"/>
</dbReference>
<comment type="caution">
    <text evidence="16">The sequence shown here is derived from an EMBL/GenBank/DDBJ whole genome shotgun (WGS) entry which is preliminary data.</text>
</comment>
<keyword evidence="5" id="KW-0808">Transferase</keyword>
<evidence type="ECO:0000313" key="17">
    <source>
        <dbReference type="Proteomes" id="UP000295210"/>
    </source>
</evidence>
<dbReference type="GO" id="GO:0000155">
    <property type="term" value="F:phosphorelay sensor kinase activity"/>
    <property type="evidence" value="ECO:0007669"/>
    <property type="project" value="InterPro"/>
</dbReference>
<evidence type="ECO:0000256" key="8">
    <source>
        <dbReference type="ARBA" id="ARBA00022777"/>
    </source>
</evidence>
<evidence type="ECO:0000313" key="16">
    <source>
        <dbReference type="EMBL" id="TCK74356.1"/>
    </source>
</evidence>
<proteinExistence type="predicted"/>
<dbReference type="GO" id="GO:0016020">
    <property type="term" value="C:membrane"/>
    <property type="evidence" value="ECO:0007669"/>
    <property type="project" value="UniProtKB-SubCell"/>
</dbReference>
<dbReference type="SMART" id="SM00388">
    <property type="entry name" value="HisKA"/>
    <property type="match status" value="1"/>
</dbReference>
<dbReference type="Pfam" id="PF13493">
    <property type="entry name" value="DUF4118"/>
    <property type="match status" value="1"/>
</dbReference>
<feature type="domain" description="Histidine kinase" evidence="14">
    <location>
        <begin position="291"/>
        <end position="506"/>
    </location>
</feature>
<evidence type="ECO:0000259" key="14">
    <source>
        <dbReference type="PROSITE" id="PS50109"/>
    </source>
</evidence>
<dbReference type="Proteomes" id="UP000295210">
    <property type="component" value="Unassembled WGS sequence"/>
</dbReference>
<evidence type="ECO:0000256" key="3">
    <source>
        <dbReference type="ARBA" id="ARBA00012438"/>
    </source>
</evidence>
<dbReference type="Pfam" id="PF02518">
    <property type="entry name" value="HATPase_c"/>
    <property type="match status" value="1"/>
</dbReference>
<evidence type="ECO:0000256" key="2">
    <source>
        <dbReference type="ARBA" id="ARBA00004141"/>
    </source>
</evidence>
<dbReference type="PROSITE" id="PS50113">
    <property type="entry name" value="PAC"/>
    <property type="match status" value="1"/>
</dbReference>
<sequence length="526" mass="58386">MQDQWLGKFDKAPWYVRAGLGLVCALLISALAIHFPAYEQMPYTLSFPGIILVAWFLGMSGAVAASLTSALLIDYYLEIPVHELTLLRPGHLLRLTSFLAVSIMFSWVIRRLSRHSAQMIKQEAALQLEAAEAKQHLAEERARTLQIVQDKEVRLRLALAAGRVGLWDWDLRTGEIIWSDQFYALLGLVPGSVVPTEELWQSFLHPDDQSLLCRLHGEKKHEGHPYSTEHRVIWRDGSEHWIEMQIHYVQEAEGKPRRAFGVATDITQRRLAQASMVRAEKLAVAGRMAASVAHEINNPLEGMANLLFLASASKDLNQTHEYIEAALRQLMRVSSITRQALRFHRQSEHAKSVRLSEVFGNVLLLFKQKLQSSGITVDEKVSGEPEILCLASDVEQVLASLVLNAIDAMPNGGRIAVRICSGSDWREPHNPGVRFTLADSGCGMDLATRRRIYEPFFTTKSSTGTGLGLWVAGEIVNRIGGDLRVWSSTSPHSSGTTFSLFLPFQTTVSSDRHAAPAVGATAGADR</sequence>
<evidence type="ECO:0000256" key="6">
    <source>
        <dbReference type="ARBA" id="ARBA00022692"/>
    </source>
</evidence>
<dbReference type="Pfam" id="PF00512">
    <property type="entry name" value="HisKA"/>
    <property type="match status" value="1"/>
</dbReference>
<feature type="transmembrane region" description="Helical" evidence="13">
    <location>
        <begin position="50"/>
        <end position="72"/>
    </location>
</feature>
<dbReference type="InterPro" id="IPR003661">
    <property type="entry name" value="HisK_dim/P_dom"/>
</dbReference>
<dbReference type="RefSeq" id="WP_131995319.1">
    <property type="nucleotide sequence ID" value="NZ_SMGK01000002.1"/>
</dbReference>
<dbReference type="PANTHER" id="PTHR43065">
    <property type="entry name" value="SENSOR HISTIDINE KINASE"/>
    <property type="match status" value="1"/>
</dbReference>
<evidence type="ECO:0000256" key="4">
    <source>
        <dbReference type="ARBA" id="ARBA00022553"/>
    </source>
</evidence>
<dbReference type="SUPFAM" id="SSF55785">
    <property type="entry name" value="PYP-like sensor domain (PAS domain)"/>
    <property type="match status" value="1"/>
</dbReference>